<dbReference type="Proteomes" id="UP000275772">
    <property type="component" value="Unassembled WGS sequence"/>
</dbReference>
<sequence length="39" mass="4676">MRLVQVYLKMKETSLLLRLTQESRESMQKSRSVFSTKEL</sequence>
<dbReference type="VEuPathDB" id="FungiDB:BLGHR1_10660"/>
<evidence type="ECO:0000313" key="1">
    <source>
        <dbReference type="EMBL" id="SZE99939.1"/>
    </source>
</evidence>
<organism evidence="1 2">
    <name type="scientific">Blumeria hordei</name>
    <name type="common">Barley powdery mildew</name>
    <name type="synonym">Blumeria graminis f. sp. hordei</name>
    <dbReference type="NCBI Taxonomy" id="2867405"/>
    <lineage>
        <taxon>Eukaryota</taxon>
        <taxon>Fungi</taxon>
        <taxon>Dikarya</taxon>
        <taxon>Ascomycota</taxon>
        <taxon>Pezizomycotina</taxon>
        <taxon>Leotiomycetes</taxon>
        <taxon>Erysiphales</taxon>
        <taxon>Erysiphaceae</taxon>
        <taxon>Blumeria</taxon>
    </lineage>
</organism>
<dbReference type="EMBL" id="UNSH01000006">
    <property type="protein sequence ID" value="SZE99939.1"/>
    <property type="molecule type" value="Genomic_DNA"/>
</dbReference>
<evidence type="ECO:0000313" key="2">
    <source>
        <dbReference type="Proteomes" id="UP000275772"/>
    </source>
</evidence>
<reference evidence="1 2" key="1">
    <citation type="submission" date="2017-11" db="EMBL/GenBank/DDBJ databases">
        <authorList>
            <person name="Kracher B."/>
        </authorList>
    </citation>
    <scope>NUCLEOTIDE SEQUENCE [LARGE SCALE GENOMIC DNA]</scope>
    <source>
        <strain evidence="1 2">RACE1</strain>
    </source>
</reference>
<gene>
    <name evidence="1" type="ORF">BLGHR1_10660</name>
</gene>
<proteinExistence type="predicted"/>
<accession>A0A383UJH5</accession>
<name>A0A383UJH5_BLUHO</name>
<dbReference type="AlphaFoldDB" id="A0A383UJH5"/>
<protein>
    <submittedName>
        <fullName evidence="1">Uncharacterized protein</fullName>
    </submittedName>
</protein>